<evidence type="ECO:0000313" key="2">
    <source>
        <dbReference type="Proteomes" id="UP000215914"/>
    </source>
</evidence>
<dbReference type="Gramene" id="mRNA:HanXRQr2_Chr15g0672161">
    <property type="protein sequence ID" value="CDS:HanXRQr2_Chr15g0672161.1"/>
    <property type="gene ID" value="HanXRQr2_Chr15g0672161"/>
</dbReference>
<organism evidence="1 2">
    <name type="scientific">Helianthus annuus</name>
    <name type="common">Common sunflower</name>
    <dbReference type="NCBI Taxonomy" id="4232"/>
    <lineage>
        <taxon>Eukaryota</taxon>
        <taxon>Viridiplantae</taxon>
        <taxon>Streptophyta</taxon>
        <taxon>Embryophyta</taxon>
        <taxon>Tracheophyta</taxon>
        <taxon>Spermatophyta</taxon>
        <taxon>Magnoliopsida</taxon>
        <taxon>eudicotyledons</taxon>
        <taxon>Gunneridae</taxon>
        <taxon>Pentapetalae</taxon>
        <taxon>asterids</taxon>
        <taxon>campanulids</taxon>
        <taxon>Asterales</taxon>
        <taxon>Asteraceae</taxon>
        <taxon>Asteroideae</taxon>
        <taxon>Heliantheae alliance</taxon>
        <taxon>Heliantheae</taxon>
        <taxon>Helianthus</taxon>
    </lineage>
</organism>
<reference evidence="1" key="2">
    <citation type="submission" date="2020-06" db="EMBL/GenBank/DDBJ databases">
        <title>Helianthus annuus Genome sequencing and assembly Release 2.</title>
        <authorList>
            <person name="Gouzy J."/>
            <person name="Langlade N."/>
            <person name="Munos S."/>
        </authorList>
    </citation>
    <scope>NUCLEOTIDE SEQUENCE</scope>
    <source>
        <tissue evidence="1">Leaves</tissue>
    </source>
</reference>
<gene>
    <name evidence="1" type="ORF">HanXRQr2_Chr15g0672161</name>
</gene>
<keyword evidence="2" id="KW-1185">Reference proteome</keyword>
<name>A0A9K3DWB6_HELAN</name>
<dbReference type="Proteomes" id="UP000215914">
    <property type="component" value="Unassembled WGS sequence"/>
</dbReference>
<reference evidence="1" key="1">
    <citation type="journal article" date="2017" name="Nature">
        <title>The sunflower genome provides insights into oil metabolism, flowering and Asterid evolution.</title>
        <authorList>
            <person name="Badouin H."/>
            <person name="Gouzy J."/>
            <person name="Grassa C.J."/>
            <person name="Murat F."/>
            <person name="Staton S.E."/>
            <person name="Cottret L."/>
            <person name="Lelandais-Briere C."/>
            <person name="Owens G.L."/>
            <person name="Carrere S."/>
            <person name="Mayjonade B."/>
            <person name="Legrand L."/>
            <person name="Gill N."/>
            <person name="Kane N.C."/>
            <person name="Bowers J.E."/>
            <person name="Hubner S."/>
            <person name="Bellec A."/>
            <person name="Berard A."/>
            <person name="Berges H."/>
            <person name="Blanchet N."/>
            <person name="Boniface M.C."/>
            <person name="Brunel D."/>
            <person name="Catrice O."/>
            <person name="Chaidir N."/>
            <person name="Claudel C."/>
            <person name="Donnadieu C."/>
            <person name="Faraut T."/>
            <person name="Fievet G."/>
            <person name="Helmstetter N."/>
            <person name="King M."/>
            <person name="Knapp S.J."/>
            <person name="Lai Z."/>
            <person name="Le Paslier M.C."/>
            <person name="Lippi Y."/>
            <person name="Lorenzon L."/>
            <person name="Mandel J.R."/>
            <person name="Marage G."/>
            <person name="Marchand G."/>
            <person name="Marquand E."/>
            <person name="Bret-Mestries E."/>
            <person name="Morien E."/>
            <person name="Nambeesan S."/>
            <person name="Nguyen T."/>
            <person name="Pegot-Espagnet P."/>
            <person name="Pouilly N."/>
            <person name="Raftis F."/>
            <person name="Sallet E."/>
            <person name="Schiex T."/>
            <person name="Thomas J."/>
            <person name="Vandecasteele C."/>
            <person name="Vares D."/>
            <person name="Vear F."/>
            <person name="Vautrin S."/>
            <person name="Crespi M."/>
            <person name="Mangin B."/>
            <person name="Burke J.M."/>
            <person name="Salse J."/>
            <person name="Munos S."/>
            <person name="Vincourt P."/>
            <person name="Rieseberg L.H."/>
            <person name="Langlade N.B."/>
        </authorList>
    </citation>
    <scope>NUCLEOTIDE SEQUENCE</scope>
    <source>
        <tissue evidence="1">Leaves</tissue>
    </source>
</reference>
<comment type="caution">
    <text evidence="1">The sequence shown here is derived from an EMBL/GenBank/DDBJ whole genome shotgun (WGS) entry which is preliminary data.</text>
</comment>
<sequence>MLWCFKYDAVYNAIGNSVLLESTVRHKNKFPFCFASESPSWYDILEFINHKWPCSFTYIQTLAEMNSL</sequence>
<dbReference type="EMBL" id="MNCJ02000330">
    <property type="protein sequence ID" value="KAF5762721.1"/>
    <property type="molecule type" value="Genomic_DNA"/>
</dbReference>
<protein>
    <submittedName>
        <fullName evidence="1">Uncharacterized protein</fullName>
    </submittedName>
</protein>
<dbReference type="AlphaFoldDB" id="A0A9K3DWB6"/>
<accession>A0A9K3DWB6</accession>
<evidence type="ECO:0000313" key="1">
    <source>
        <dbReference type="EMBL" id="KAF5762721.1"/>
    </source>
</evidence>
<proteinExistence type="predicted"/>